<evidence type="ECO:0000256" key="4">
    <source>
        <dbReference type="SAM" id="SignalP"/>
    </source>
</evidence>
<keyword evidence="2 3" id="KW-0408">Iron</keyword>
<comment type="cofactor">
    <cofactor evidence="3">
        <name>Fe(2+)</name>
        <dbReference type="ChEBI" id="CHEBI:29033"/>
    </cofactor>
    <text evidence="3">Binds 1 Fe(2+) ion per subunit.</text>
</comment>
<feature type="signal peptide" evidence="4">
    <location>
        <begin position="1"/>
        <end position="15"/>
    </location>
</feature>
<evidence type="ECO:0000256" key="1">
    <source>
        <dbReference type="ARBA" id="ARBA00022723"/>
    </source>
</evidence>
<dbReference type="InterPro" id="IPR039994">
    <property type="entry name" value="NO66-like"/>
</dbReference>
<dbReference type="OrthoDB" id="425950at2759"/>
<dbReference type="PANTHER" id="PTHR13096">
    <property type="entry name" value="MINA53 MYC INDUCED NUCLEAR ANTIGEN"/>
    <property type="match status" value="1"/>
</dbReference>
<organism evidence="6 7">
    <name type="scientific">Pelagomonas calceolata</name>
    <dbReference type="NCBI Taxonomy" id="35677"/>
    <lineage>
        <taxon>Eukaryota</taxon>
        <taxon>Sar</taxon>
        <taxon>Stramenopiles</taxon>
        <taxon>Ochrophyta</taxon>
        <taxon>Pelagophyceae</taxon>
        <taxon>Pelagomonadales</taxon>
        <taxon>Pelagomonadaceae</taxon>
        <taxon>Pelagomonas</taxon>
    </lineage>
</organism>
<proteinExistence type="inferred from homology"/>
<comment type="similarity">
    <text evidence="3">Belongs to the ROX family.</text>
</comment>
<dbReference type="PROSITE" id="PS51184">
    <property type="entry name" value="JMJC"/>
    <property type="match status" value="1"/>
</dbReference>
<dbReference type="GO" id="GO:0005634">
    <property type="term" value="C:nucleus"/>
    <property type="evidence" value="ECO:0007669"/>
    <property type="project" value="UniProtKB-SubCell"/>
</dbReference>
<dbReference type="Pfam" id="PF08007">
    <property type="entry name" value="JmjC_2"/>
    <property type="match status" value="1"/>
</dbReference>
<name>A0A8J2WYH9_9STRA</name>
<protein>
    <recommendedName>
        <fullName evidence="3">Bifunctional lysine-specific demethylase and histidyl-hydroxylase</fullName>
        <ecNumber evidence="3">1.14.11.-</ecNumber>
    </recommendedName>
</protein>
<comment type="subcellular location">
    <subcellularLocation>
        <location evidence="3">Nucleus</location>
    </subcellularLocation>
</comment>
<feature type="chain" id="PRO_5035179694" description="Bifunctional lysine-specific demethylase and histidyl-hydroxylase" evidence="4">
    <location>
        <begin position="16"/>
        <end position="444"/>
    </location>
</feature>
<dbReference type="EC" id="1.14.11.-" evidence="3"/>
<keyword evidence="1 3" id="KW-0479">Metal-binding</keyword>
<dbReference type="GO" id="GO:0005506">
    <property type="term" value="F:iron ion binding"/>
    <property type="evidence" value="ECO:0007669"/>
    <property type="project" value="UniProtKB-UniRule"/>
</dbReference>
<keyword evidence="4" id="KW-0732">Signal</keyword>
<reference evidence="6" key="1">
    <citation type="submission" date="2021-11" db="EMBL/GenBank/DDBJ databases">
        <authorList>
            <consortium name="Genoscope - CEA"/>
            <person name="William W."/>
        </authorList>
    </citation>
    <scope>NUCLEOTIDE SEQUENCE</scope>
</reference>
<keyword evidence="3" id="KW-0804">Transcription</keyword>
<keyword evidence="3" id="KW-0560">Oxidoreductase</keyword>
<dbReference type="AlphaFoldDB" id="A0A8J2WYH9"/>
<dbReference type="PANTHER" id="PTHR13096:SF8">
    <property type="entry name" value="RIBOSOMAL OXYGENASE 1"/>
    <property type="match status" value="1"/>
</dbReference>
<feature type="domain" description="JmjC" evidence="5">
    <location>
        <begin position="130"/>
        <end position="284"/>
    </location>
</feature>
<sequence>MRLALCIAALHVAAGLAPPLATNNNRRIAPNNKRRVAARATIEAAEWDATDDAATLKERREAFRTDIWRKRPLLVRNAVDAEVLRAAGDVDDVAGLACEPDVASRLVDAALRVTTGPFDEDQLGALPEDESWSLLINDADRCLPALSNLWPDVLHQIWGDNGGWRWRRDDVMASVASDGGGVGPHVDSSDVFLLQASGRRRWSVQLEYVDEAAQSDAAGVCRTLPDFKADAAWVLEPGDLLYVPPYIPHEGVALGGAEVCSTLSFGLRTYDSKQLAARWVEDELLGGTAALVAAPLTGDAATVGAEDVAVVRDAVRTALRDALDDDAAFARFLGALVTEPRAPPVADDDDDDCWRDAVAEAAGGVRVESFDAADAVCRGPGARLARVGATQLCAGGVCREVPADVASTLAGSDEIPVEDLAACPRGLLEELAEAGDLVFVAFES</sequence>
<accession>A0A8J2WYH9</accession>
<keyword evidence="3" id="KW-0539">Nucleus</keyword>
<evidence type="ECO:0000313" key="6">
    <source>
        <dbReference type="EMBL" id="CAH0366791.1"/>
    </source>
</evidence>
<dbReference type="InterPro" id="IPR003347">
    <property type="entry name" value="JmjC_dom"/>
</dbReference>
<dbReference type="Gene3D" id="2.60.120.650">
    <property type="entry name" value="Cupin"/>
    <property type="match status" value="1"/>
</dbReference>
<evidence type="ECO:0000256" key="2">
    <source>
        <dbReference type="ARBA" id="ARBA00023004"/>
    </source>
</evidence>
<evidence type="ECO:0000259" key="5">
    <source>
        <dbReference type="PROSITE" id="PS51184"/>
    </source>
</evidence>
<keyword evidence="3" id="KW-0223">Dioxygenase</keyword>
<keyword evidence="7" id="KW-1185">Reference proteome</keyword>
<evidence type="ECO:0000313" key="7">
    <source>
        <dbReference type="Proteomes" id="UP000789595"/>
    </source>
</evidence>
<dbReference type="Gene3D" id="3.40.366.30">
    <property type="entry name" value="50S ribosomal protein L16 arginine hydroxylase, Chain A, Domain 2"/>
    <property type="match status" value="1"/>
</dbReference>
<dbReference type="GO" id="GO:0016706">
    <property type="term" value="F:2-oxoglutarate-dependent dioxygenase activity"/>
    <property type="evidence" value="ECO:0007669"/>
    <property type="project" value="UniProtKB-UniRule"/>
</dbReference>
<dbReference type="EMBL" id="CAKKNE010000001">
    <property type="protein sequence ID" value="CAH0366791.1"/>
    <property type="molecule type" value="Genomic_DNA"/>
</dbReference>
<keyword evidence="3" id="KW-0805">Transcription regulation</keyword>
<evidence type="ECO:0000256" key="3">
    <source>
        <dbReference type="RuleBase" id="RU366061"/>
    </source>
</evidence>
<gene>
    <name evidence="6" type="ORF">PECAL_1P33000</name>
</gene>
<comment type="function">
    <text evidence="3">Oxygenase that can act as both a histone lysine demethylase and a ribosomal histidine hydroxylase.</text>
</comment>
<dbReference type="SUPFAM" id="SSF51197">
    <property type="entry name" value="Clavaminate synthase-like"/>
    <property type="match status" value="1"/>
</dbReference>
<dbReference type="Proteomes" id="UP000789595">
    <property type="component" value="Unassembled WGS sequence"/>
</dbReference>
<comment type="caution">
    <text evidence="6">The sequence shown here is derived from an EMBL/GenBank/DDBJ whole genome shotgun (WGS) entry which is preliminary data.</text>
</comment>